<proteinExistence type="predicted"/>
<evidence type="ECO:0000256" key="1">
    <source>
        <dbReference type="SAM" id="MobiDB-lite"/>
    </source>
</evidence>
<accession>A0A6A3W6Y7</accession>
<reference evidence="2 3" key="1">
    <citation type="submission" date="2018-08" db="EMBL/GenBank/DDBJ databases">
        <title>Genomic investigation of the strawberry pathogen Phytophthora fragariae indicates pathogenicity is determined by transcriptional variation in three key races.</title>
        <authorList>
            <person name="Adams T.M."/>
            <person name="Armitage A.D."/>
            <person name="Sobczyk M.K."/>
            <person name="Bates H.J."/>
            <person name="Dunwell J.M."/>
            <person name="Nellist C.F."/>
            <person name="Harrison R.J."/>
        </authorList>
    </citation>
    <scope>NUCLEOTIDE SEQUENCE [LARGE SCALE GENOMIC DNA]</scope>
    <source>
        <strain evidence="2 3">BC-1</strain>
    </source>
</reference>
<dbReference type="AlphaFoldDB" id="A0A6A3W6Y7"/>
<name>A0A6A3W6Y7_9STRA</name>
<feature type="region of interest" description="Disordered" evidence="1">
    <location>
        <begin position="75"/>
        <end position="134"/>
    </location>
</feature>
<sequence length="134" mass="14367">MDASSLSSWTIILSMVQARTGGNGCRLSLLPIKGRLLLTKLAVAVLQAWQCCRPGELSLCPWPLDMHDHMLILNSAAPQAPNQRAPPATSPKSCMSERDSLQRATSSSTVLSTTTRSTSGGRSHAKPMAGFMMK</sequence>
<feature type="compositionally biased region" description="Low complexity" evidence="1">
    <location>
        <begin position="76"/>
        <end position="87"/>
    </location>
</feature>
<dbReference type="EMBL" id="QXGD01003493">
    <property type="protein sequence ID" value="KAE9177104.1"/>
    <property type="molecule type" value="Genomic_DNA"/>
</dbReference>
<protein>
    <submittedName>
        <fullName evidence="2">Uncharacterized protein</fullName>
    </submittedName>
</protein>
<dbReference type="Proteomes" id="UP000440367">
    <property type="component" value="Unassembled WGS sequence"/>
</dbReference>
<evidence type="ECO:0000313" key="3">
    <source>
        <dbReference type="Proteomes" id="UP000440367"/>
    </source>
</evidence>
<gene>
    <name evidence="2" type="ORF">PF002_g28423</name>
</gene>
<evidence type="ECO:0000313" key="2">
    <source>
        <dbReference type="EMBL" id="KAE9177104.1"/>
    </source>
</evidence>
<comment type="caution">
    <text evidence="2">The sequence shown here is derived from an EMBL/GenBank/DDBJ whole genome shotgun (WGS) entry which is preliminary data.</text>
</comment>
<feature type="compositionally biased region" description="Low complexity" evidence="1">
    <location>
        <begin position="105"/>
        <end position="122"/>
    </location>
</feature>
<organism evidence="2 3">
    <name type="scientific">Phytophthora fragariae</name>
    <dbReference type="NCBI Taxonomy" id="53985"/>
    <lineage>
        <taxon>Eukaryota</taxon>
        <taxon>Sar</taxon>
        <taxon>Stramenopiles</taxon>
        <taxon>Oomycota</taxon>
        <taxon>Peronosporomycetes</taxon>
        <taxon>Peronosporales</taxon>
        <taxon>Peronosporaceae</taxon>
        <taxon>Phytophthora</taxon>
    </lineage>
</organism>